<dbReference type="InterPro" id="IPR039650">
    <property type="entry name" value="HdrA-like"/>
</dbReference>
<dbReference type="PANTHER" id="PTHR43498">
    <property type="entry name" value="FERREDOXIN:COB-COM HETERODISULFIDE REDUCTASE SUBUNIT A"/>
    <property type="match status" value="1"/>
</dbReference>
<dbReference type="Proteomes" id="UP000294856">
    <property type="component" value="Unassembled WGS sequence"/>
</dbReference>
<gene>
    <name evidence="6" type="ORF">DFR71_3403</name>
</gene>
<dbReference type="GO" id="GO:0016491">
    <property type="term" value="F:oxidoreductase activity"/>
    <property type="evidence" value="ECO:0007669"/>
    <property type="project" value="UniProtKB-KW"/>
</dbReference>
<sequence length="412" mass="42642">MQRYDVVVAGGGSAGVAAAVGAARTGARVLLIERGPCLGGAATLRNVLTYCGLYTRADPPEQAVFGIADEVLHGLRAMEAVTEPTRFTSVAVVFDPEAVKCVLDELCARAGVDVRLHSQVIGAQRVGATIRSVRLADHQGIHTIGAAAFVDATGEADLAVFAGAAIRYGNNGRVQNGTLGVRFGGVGADADLSRGTIAATLARAHRAEIDAACGLIARLPVSGDVIAYLIDEGYDARDALDTARAQVRSRRRARTYLEALRAVPGWAGAHIVSTGPEIGTRESRHLVGRYALSGREILSGARFHDVIGLGAWPAEYHAVAGEPAEWQFIADDGHYDIPLRTLRSADTVNLFGAGRVVDGDRQAGASLRVMGTAFATGQAAGVAAALVAASPAELSAVAVQGLLLAQGARLGD</sequence>
<dbReference type="AlphaFoldDB" id="A0A4R1G132"/>
<reference evidence="6 7" key="1">
    <citation type="submission" date="2019-03" db="EMBL/GenBank/DDBJ databases">
        <title>Genomic Encyclopedia of Type Strains, Phase IV (KMG-IV): sequencing the most valuable type-strain genomes for metagenomic binning, comparative biology and taxonomic classification.</title>
        <authorList>
            <person name="Goeker M."/>
        </authorList>
    </citation>
    <scope>NUCLEOTIDE SEQUENCE [LARGE SCALE GENOMIC DNA]</scope>
    <source>
        <strain evidence="6 7">DSM 44684</strain>
    </source>
</reference>
<evidence type="ECO:0000313" key="6">
    <source>
        <dbReference type="EMBL" id="TCJ97361.1"/>
    </source>
</evidence>
<dbReference type="InterPro" id="IPR036188">
    <property type="entry name" value="FAD/NAD-bd_sf"/>
</dbReference>
<dbReference type="SUPFAM" id="SSF51905">
    <property type="entry name" value="FAD/NAD(P)-binding domain"/>
    <property type="match status" value="1"/>
</dbReference>
<keyword evidence="3" id="KW-0560">Oxidoreductase</keyword>
<name>A0A4R1G132_9NOCA</name>
<comment type="caution">
    <text evidence="6">The sequence shown here is derived from an EMBL/GenBank/DDBJ whole genome shotgun (WGS) entry which is preliminary data.</text>
</comment>
<evidence type="ECO:0000256" key="4">
    <source>
        <dbReference type="ARBA" id="ARBA00023004"/>
    </source>
</evidence>
<evidence type="ECO:0000256" key="5">
    <source>
        <dbReference type="ARBA" id="ARBA00023014"/>
    </source>
</evidence>
<keyword evidence="1" id="KW-0004">4Fe-4S</keyword>
<dbReference type="STRING" id="1210063.GCA_001612665_01064"/>
<proteinExistence type="predicted"/>
<dbReference type="GO" id="GO:0046872">
    <property type="term" value="F:metal ion binding"/>
    <property type="evidence" value="ECO:0007669"/>
    <property type="project" value="UniProtKB-KW"/>
</dbReference>
<evidence type="ECO:0000256" key="2">
    <source>
        <dbReference type="ARBA" id="ARBA00022723"/>
    </source>
</evidence>
<evidence type="ECO:0000313" key="7">
    <source>
        <dbReference type="Proteomes" id="UP000294856"/>
    </source>
</evidence>
<dbReference type="Pfam" id="PF12831">
    <property type="entry name" value="FAD_oxidored"/>
    <property type="match status" value="1"/>
</dbReference>
<evidence type="ECO:0000256" key="1">
    <source>
        <dbReference type="ARBA" id="ARBA00022485"/>
    </source>
</evidence>
<dbReference type="Gene3D" id="3.50.50.60">
    <property type="entry name" value="FAD/NAD(P)-binding domain"/>
    <property type="match status" value="1"/>
</dbReference>
<dbReference type="PANTHER" id="PTHR43498:SF1">
    <property type="entry name" value="COB--COM HETERODISULFIDE REDUCTASE IRON-SULFUR SUBUNIT A"/>
    <property type="match status" value="1"/>
</dbReference>
<keyword evidence="2" id="KW-0479">Metal-binding</keyword>
<keyword evidence="5" id="KW-0411">Iron-sulfur</keyword>
<dbReference type="RefSeq" id="WP_067446620.1">
    <property type="nucleotide sequence ID" value="NZ_SMFR01000002.1"/>
</dbReference>
<protein>
    <submittedName>
        <fullName evidence="6">FAD dependent oxidoreductase</fullName>
    </submittedName>
</protein>
<evidence type="ECO:0000256" key="3">
    <source>
        <dbReference type="ARBA" id="ARBA00023002"/>
    </source>
</evidence>
<keyword evidence="7" id="KW-1185">Reference proteome</keyword>
<accession>A0A4R1G132</accession>
<dbReference type="GO" id="GO:0051539">
    <property type="term" value="F:4 iron, 4 sulfur cluster binding"/>
    <property type="evidence" value="ECO:0007669"/>
    <property type="project" value="UniProtKB-KW"/>
</dbReference>
<dbReference type="EMBL" id="SMFR01000002">
    <property type="protein sequence ID" value="TCJ97361.1"/>
    <property type="molecule type" value="Genomic_DNA"/>
</dbReference>
<organism evidence="6 7">
    <name type="scientific">Nocardia alba</name>
    <dbReference type="NCBI Taxonomy" id="225051"/>
    <lineage>
        <taxon>Bacteria</taxon>
        <taxon>Bacillati</taxon>
        <taxon>Actinomycetota</taxon>
        <taxon>Actinomycetes</taxon>
        <taxon>Mycobacteriales</taxon>
        <taxon>Nocardiaceae</taxon>
        <taxon>Nocardia</taxon>
    </lineage>
</organism>
<keyword evidence="4" id="KW-0408">Iron</keyword>